<dbReference type="PANTHER" id="PTHR37312:SF1">
    <property type="entry name" value="MEMBRANE-BOUND ACYLTRANSFERASE YKRP-RELATED"/>
    <property type="match status" value="1"/>
</dbReference>
<dbReference type="Pfam" id="PF01757">
    <property type="entry name" value="Acyl_transf_3"/>
    <property type="match status" value="1"/>
</dbReference>
<proteinExistence type="predicted"/>
<name>A0ABR7CF37_9BACE</name>
<keyword evidence="1" id="KW-0472">Membrane</keyword>
<feature type="transmembrane region" description="Helical" evidence="1">
    <location>
        <begin position="36"/>
        <end position="57"/>
    </location>
</feature>
<keyword evidence="1" id="KW-1133">Transmembrane helix</keyword>
<reference evidence="3 4" key="1">
    <citation type="submission" date="2020-08" db="EMBL/GenBank/DDBJ databases">
        <title>Genome public.</title>
        <authorList>
            <person name="Liu C."/>
            <person name="Sun Q."/>
        </authorList>
    </citation>
    <scope>NUCLEOTIDE SEQUENCE [LARGE SCALE GENOMIC DNA]</scope>
    <source>
        <strain evidence="3 4">M27</strain>
    </source>
</reference>
<sequence length="119" mass="13867">MSDVIKHNHSVDIVKGWGIIAVMLGHIFLGSAEENIPRYLIYAFHMPLFFFVSGYLLNTEKLGTLSLSQYIRKYAKRMLGWWFVAWVVYTVSVNLMYSGRVIADYESTLHFIIRNIIYP</sequence>
<accession>A0ABR7CF37</accession>
<dbReference type="GO" id="GO:0016746">
    <property type="term" value="F:acyltransferase activity"/>
    <property type="evidence" value="ECO:0007669"/>
    <property type="project" value="UniProtKB-KW"/>
</dbReference>
<evidence type="ECO:0000313" key="4">
    <source>
        <dbReference type="Proteomes" id="UP000600600"/>
    </source>
</evidence>
<dbReference type="InterPro" id="IPR002656">
    <property type="entry name" value="Acyl_transf_3_dom"/>
</dbReference>
<dbReference type="RefSeq" id="WP_186968136.1">
    <property type="nucleotide sequence ID" value="NZ_JACOOE010000009.1"/>
</dbReference>
<dbReference type="InterPro" id="IPR052734">
    <property type="entry name" value="Nod_factor_acetyltransferase"/>
</dbReference>
<feature type="transmembrane region" description="Helical" evidence="1">
    <location>
        <begin position="78"/>
        <end position="97"/>
    </location>
</feature>
<keyword evidence="1" id="KW-0812">Transmembrane</keyword>
<keyword evidence="4" id="KW-1185">Reference proteome</keyword>
<evidence type="ECO:0000256" key="1">
    <source>
        <dbReference type="SAM" id="Phobius"/>
    </source>
</evidence>
<protein>
    <submittedName>
        <fullName evidence="3">Acyltransferase family protein</fullName>
    </submittedName>
</protein>
<dbReference type="Proteomes" id="UP000600600">
    <property type="component" value="Unassembled WGS sequence"/>
</dbReference>
<dbReference type="EMBL" id="JACOOE010000009">
    <property type="protein sequence ID" value="MBC5606376.1"/>
    <property type="molecule type" value="Genomic_DNA"/>
</dbReference>
<gene>
    <name evidence="3" type="ORF">H8S67_17125</name>
</gene>
<evidence type="ECO:0000259" key="2">
    <source>
        <dbReference type="Pfam" id="PF01757"/>
    </source>
</evidence>
<keyword evidence="3" id="KW-0808">Transferase</keyword>
<keyword evidence="3" id="KW-0012">Acyltransferase</keyword>
<organism evidence="3 4">
    <name type="scientific">Bacteroides difficilis</name>
    <dbReference type="NCBI Taxonomy" id="2763021"/>
    <lineage>
        <taxon>Bacteria</taxon>
        <taxon>Pseudomonadati</taxon>
        <taxon>Bacteroidota</taxon>
        <taxon>Bacteroidia</taxon>
        <taxon>Bacteroidales</taxon>
        <taxon>Bacteroidaceae</taxon>
        <taxon>Bacteroides</taxon>
    </lineage>
</organism>
<comment type="caution">
    <text evidence="3">The sequence shown here is derived from an EMBL/GenBank/DDBJ whole genome shotgun (WGS) entry which is preliminary data.</text>
</comment>
<dbReference type="PANTHER" id="PTHR37312">
    <property type="entry name" value="MEMBRANE-BOUND ACYLTRANSFERASE YKRP-RELATED"/>
    <property type="match status" value="1"/>
</dbReference>
<evidence type="ECO:0000313" key="3">
    <source>
        <dbReference type="EMBL" id="MBC5606376.1"/>
    </source>
</evidence>
<feature type="domain" description="Acyltransferase 3" evidence="2">
    <location>
        <begin position="8"/>
        <end position="105"/>
    </location>
</feature>
<feature type="transmembrane region" description="Helical" evidence="1">
    <location>
        <begin position="12"/>
        <end position="30"/>
    </location>
</feature>